<keyword evidence="2" id="KW-1185">Reference proteome</keyword>
<proteinExistence type="predicted"/>
<dbReference type="RefSeq" id="WP_014201845.1">
    <property type="nucleotide sequence ID" value="NC_016599.1"/>
</dbReference>
<dbReference type="OrthoDB" id="1375493at2"/>
<reference evidence="1 2" key="1">
    <citation type="journal article" date="2012" name="Stand. Genomic Sci.">
        <title>Genome sequence of the orange-pigmented seawater bacterium Owenweeksia hongkongensis type strain (UST20020801(T)).</title>
        <authorList>
            <person name="Riedel T."/>
            <person name="Held B."/>
            <person name="Nolan M."/>
            <person name="Lucas S."/>
            <person name="Lapidus A."/>
            <person name="Tice H."/>
            <person name="Del Rio T.G."/>
            <person name="Cheng J.F."/>
            <person name="Han C."/>
            <person name="Tapia R."/>
            <person name="Goodwin L.A."/>
            <person name="Pitluck S."/>
            <person name="Liolios K."/>
            <person name="Mavromatis K."/>
            <person name="Pagani I."/>
            <person name="Ivanova N."/>
            <person name="Mikhailova N."/>
            <person name="Pati A."/>
            <person name="Chen A."/>
            <person name="Palaniappan K."/>
            <person name="Rohde M."/>
            <person name="Tindall B.J."/>
            <person name="Detter J.C."/>
            <person name="Goker M."/>
            <person name="Woyke T."/>
            <person name="Bristow J."/>
            <person name="Eisen J.A."/>
            <person name="Markowitz V."/>
            <person name="Hugenholtz P."/>
            <person name="Klenk H.P."/>
            <person name="Kyrpides N.C."/>
        </authorList>
    </citation>
    <scope>NUCLEOTIDE SEQUENCE</scope>
    <source>
        <strain evidence="2">DSM 17368 / JCM 12287 / NRRL B-23963</strain>
    </source>
</reference>
<dbReference type="Proteomes" id="UP000005631">
    <property type="component" value="Chromosome"/>
</dbReference>
<dbReference type="KEGG" id="oho:Oweho_1498"/>
<gene>
    <name evidence="1" type="ordered locus">Oweho_1498</name>
</gene>
<evidence type="ECO:0000313" key="2">
    <source>
        <dbReference type="Proteomes" id="UP000005631"/>
    </source>
</evidence>
<dbReference type="HOGENOM" id="CLU_1676108_0_0_10"/>
<dbReference type="EMBL" id="CP003156">
    <property type="protein sequence ID" value="AEV32489.1"/>
    <property type="molecule type" value="Genomic_DNA"/>
</dbReference>
<protein>
    <submittedName>
        <fullName evidence="1">Uncharacterized protein</fullName>
    </submittedName>
</protein>
<evidence type="ECO:0000313" key="1">
    <source>
        <dbReference type="EMBL" id="AEV32489.1"/>
    </source>
</evidence>
<organism evidence="1 2">
    <name type="scientific">Owenweeksia hongkongensis (strain DSM 17368 / CIP 108786 / JCM 12287 / NRRL B-23963 / UST20020801)</name>
    <dbReference type="NCBI Taxonomy" id="926562"/>
    <lineage>
        <taxon>Bacteria</taxon>
        <taxon>Pseudomonadati</taxon>
        <taxon>Bacteroidota</taxon>
        <taxon>Flavobacteriia</taxon>
        <taxon>Flavobacteriales</taxon>
        <taxon>Owenweeksiaceae</taxon>
        <taxon>Owenweeksia</taxon>
    </lineage>
</organism>
<dbReference type="AlphaFoldDB" id="G8R8Q9"/>
<name>G8R8Q9_OWEHD</name>
<dbReference type="STRING" id="926562.Oweho_1498"/>
<dbReference type="PROSITE" id="PS51257">
    <property type="entry name" value="PROKAR_LIPOPROTEIN"/>
    <property type="match status" value="1"/>
</dbReference>
<sequence>MKKLTIILLGLSILVACEKESEIDTQTPSEKNNYFGIYSGDSHFIGESYYRQDSLGNWTNNPYDYHLNPSETEVKPGIWDQSKLMLYYRDKNDSLLLFYDSEFQLDSNGVFHDTVPGGSSYKYTYIKFKGDSIIADRFAVHGRAGGHGEIHIKAKKQ</sequence>
<accession>G8R8Q9</accession>